<dbReference type="InterPro" id="IPR032861">
    <property type="entry name" value="TAXi_N"/>
</dbReference>
<accession>A0AAV1EFS6</accession>
<dbReference type="InterPro" id="IPR001461">
    <property type="entry name" value="Aspartic_peptidase_A1"/>
</dbReference>
<keyword evidence="8" id="KW-1185">Reference proteome</keyword>
<evidence type="ECO:0000256" key="4">
    <source>
        <dbReference type="ARBA" id="ARBA00022729"/>
    </source>
</evidence>
<dbReference type="AlphaFoldDB" id="A0AAV1EFS6"/>
<dbReference type="PANTHER" id="PTHR47965">
    <property type="entry name" value="ASPARTYL PROTEASE-RELATED"/>
    <property type="match status" value="1"/>
</dbReference>
<dbReference type="PROSITE" id="PS51767">
    <property type="entry name" value="PEPTIDASE_A1"/>
    <property type="match status" value="1"/>
</dbReference>
<dbReference type="GO" id="GO:0006508">
    <property type="term" value="P:proteolysis"/>
    <property type="evidence" value="ECO:0007669"/>
    <property type="project" value="InterPro"/>
</dbReference>
<evidence type="ECO:0000259" key="6">
    <source>
        <dbReference type="PROSITE" id="PS51767"/>
    </source>
</evidence>
<evidence type="ECO:0000256" key="3">
    <source>
        <dbReference type="ARBA" id="ARBA00022525"/>
    </source>
</evidence>
<name>A0AAV1EFS6_OLDCO</name>
<evidence type="ECO:0000313" key="7">
    <source>
        <dbReference type="EMBL" id="CAI9118587.1"/>
    </source>
</evidence>
<gene>
    <name evidence="7" type="ORF">OLC1_LOCUS24417</name>
</gene>
<feature type="signal peptide" evidence="5">
    <location>
        <begin position="1"/>
        <end position="22"/>
    </location>
</feature>
<dbReference type="Pfam" id="PF14543">
    <property type="entry name" value="TAXi_N"/>
    <property type="match status" value="1"/>
</dbReference>
<dbReference type="InterPro" id="IPR021109">
    <property type="entry name" value="Peptidase_aspartic_dom_sf"/>
</dbReference>
<comment type="subcellular location">
    <subcellularLocation>
        <location evidence="1">Secreted</location>
        <location evidence="1">Extracellular space</location>
    </subcellularLocation>
</comment>
<dbReference type="GO" id="GO:0005576">
    <property type="term" value="C:extracellular region"/>
    <property type="evidence" value="ECO:0007669"/>
    <property type="project" value="UniProtKB-SubCell"/>
</dbReference>
<comment type="similarity">
    <text evidence="2">Belongs to the peptidase A1 family.</text>
</comment>
<dbReference type="Pfam" id="PF14541">
    <property type="entry name" value="TAXi_C"/>
    <property type="match status" value="1"/>
</dbReference>
<protein>
    <submittedName>
        <fullName evidence="7">OLC1v1020177C1</fullName>
    </submittedName>
</protein>
<keyword evidence="4 5" id="KW-0732">Signal</keyword>
<evidence type="ECO:0000313" key="8">
    <source>
        <dbReference type="Proteomes" id="UP001161247"/>
    </source>
</evidence>
<dbReference type="Gene3D" id="2.40.70.10">
    <property type="entry name" value="Acid Proteases"/>
    <property type="match status" value="2"/>
</dbReference>
<dbReference type="FunFam" id="2.40.70.10:FF:000041">
    <property type="entry name" value="Basic 7S globulin"/>
    <property type="match status" value="1"/>
</dbReference>
<evidence type="ECO:0000256" key="1">
    <source>
        <dbReference type="ARBA" id="ARBA00004239"/>
    </source>
</evidence>
<dbReference type="GO" id="GO:0004190">
    <property type="term" value="F:aspartic-type endopeptidase activity"/>
    <property type="evidence" value="ECO:0007669"/>
    <property type="project" value="InterPro"/>
</dbReference>
<feature type="domain" description="Peptidase A1" evidence="6">
    <location>
        <begin position="45"/>
        <end position="391"/>
    </location>
</feature>
<reference evidence="7" key="1">
    <citation type="submission" date="2023-03" db="EMBL/GenBank/DDBJ databases">
        <authorList>
            <person name="Julca I."/>
        </authorList>
    </citation>
    <scope>NUCLEOTIDE SEQUENCE</scope>
</reference>
<evidence type="ECO:0000256" key="5">
    <source>
        <dbReference type="SAM" id="SignalP"/>
    </source>
</evidence>
<proteinExistence type="inferred from homology"/>
<dbReference type="EMBL" id="OX459126">
    <property type="protein sequence ID" value="CAI9118587.1"/>
    <property type="molecule type" value="Genomic_DNA"/>
</dbReference>
<dbReference type="PANTHER" id="PTHR47965:SF46">
    <property type="entry name" value="BASIC 7S GLOBULIN-LIKE"/>
    <property type="match status" value="1"/>
</dbReference>
<organism evidence="7 8">
    <name type="scientific">Oldenlandia corymbosa var. corymbosa</name>
    <dbReference type="NCBI Taxonomy" id="529605"/>
    <lineage>
        <taxon>Eukaryota</taxon>
        <taxon>Viridiplantae</taxon>
        <taxon>Streptophyta</taxon>
        <taxon>Embryophyta</taxon>
        <taxon>Tracheophyta</taxon>
        <taxon>Spermatophyta</taxon>
        <taxon>Magnoliopsida</taxon>
        <taxon>eudicotyledons</taxon>
        <taxon>Gunneridae</taxon>
        <taxon>Pentapetalae</taxon>
        <taxon>asterids</taxon>
        <taxon>lamiids</taxon>
        <taxon>Gentianales</taxon>
        <taxon>Rubiaceae</taxon>
        <taxon>Rubioideae</taxon>
        <taxon>Spermacoceae</taxon>
        <taxon>Hedyotis-Oldenlandia complex</taxon>
        <taxon>Oldenlandia</taxon>
    </lineage>
</organism>
<keyword evidence="3" id="KW-0964">Secreted</keyword>
<dbReference type="SUPFAM" id="SSF50630">
    <property type="entry name" value="Acid proteases"/>
    <property type="match status" value="1"/>
</dbReference>
<dbReference type="InterPro" id="IPR033121">
    <property type="entry name" value="PEPTIDASE_A1"/>
</dbReference>
<feature type="chain" id="PRO_5043516497" evidence="5">
    <location>
        <begin position="23"/>
        <end position="417"/>
    </location>
</feature>
<dbReference type="Proteomes" id="UP001161247">
    <property type="component" value="Chromosome 9"/>
</dbReference>
<sequence>MACFAQLLFFSVLITFIAISDAQEGPFLPDSVVLPVRKDVSTNQYVAKIFMGNEELVPTKLVVDLAGSFSWMSSSTSSSPSPKKPFSCCSLQCSMAKSSSCADNESCTLQAENPITKMVKFGELTEDMVSVHVNDGIKIGSLALIPHFLMSSAPALLLRGLGNGVKGMLGLGNSRISLPSQVAETFGFQRKFSMCLSSSNGVVVIGESTYLSPPNSDVAKSLMYTPLVVSESKKPNGYHFQVKSIRINGKKLAIKEDLLVRATQISTTVPYSTMESTLYSAFTEAYVSSAIAMNMNMVSPVAPFEFCFGSEWLETKRVGPNVPVVDLVLQSEMVKWRIHGRDSMVFVSDKVMCLGFLDGGLNPKASIVLGGYQLEDKLLEFNLATSMLGFSSSSLSNVENRSCSDFNVLKIPQKANS</sequence>
<evidence type="ECO:0000256" key="2">
    <source>
        <dbReference type="ARBA" id="ARBA00007447"/>
    </source>
</evidence>
<dbReference type="InterPro" id="IPR032799">
    <property type="entry name" value="TAXi_C"/>
</dbReference>